<sequence>MVRILIPRTVDVWANNAQNLNAKSMISRWRSKNVHITVCYHDDPLFRPSTRLRLVKLWPWRFWRLRLFLAYIKKYDLIFYPGVDVADYWGIKFTKLFRKRTKIVATLEGLVGDASRDMEYTAVAGHPVTCHKVPKQILRRVDYVLTAADQIIAISSFLAKIGRSRYGDKTNALQLGYDGSIFFHVGDEDRESFYTEAAGHPVYCQRVSPKTLRRVDGILHAADHVIAISPFLARMGSLRYGDKFSVLPLGVDTANYRPSTSERCDHRPVVVTAGTVYPGKRPDTFLQLAQKFPEAAFRWFGAGDMLEQMRAKVRELGLHNLHFAGPLSPQALAEEFRKADIFVLPSKSEGVPKVTQEAAACGLPVVLFGFYEAPSVVDGENGYVVWNDEELMDRLINLLGDVELRRRMGDKGVAMAQDWEWSSLSQKWERGVLSHIGA</sequence>
<keyword evidence="3" id="KW-1185">Reference proteome</keyword>
<dbReference type="AlphaFoldDB" id="A0A5M8FRK7"/>
<evidence type="ECO:0000313" key="2">
    <source>
        <dbReference type="EMBL" id="KAA6183942.1"/>
    </source>
</evidence>
<dbReference type="CDD" id="cd03801">
    <property type="entry name" value="GT4_PimA-like"/>
    <property type="match status" value="1"/>
</dbReference>
<reference evidence="2 3" key="1">
    <citation type="submission" date="2019-09" db="EMBL/GenBank/DDBJ databases">
        <title>Whole-genome sequence of the purple sulfur bacterium Thiohalocapsa marina DSM 19078.</title>
        <authorList>
            <person name="Kyndt J.A."/>
            <person name="Meyer T.E."/>
        </authorList>
    </citation>
    <scope>NUCLEOTIDE SEQUENCE [LARGE SCALE GENOMIC DNA]</scope>
    <source>
        <strain evidence="2 3">DSM 19078</strain>
    </source>
</reference>
<evidence type="ECO:0000259" key="1">
    <source>
        <dbReference type="Pfam" id="PF00534"/>
    </source>
</evidence>
<feature type="domain" description="Glycosyl transferase family 1" evidence="1">
    <location>
        <begin position="266"/>
        <end position="412"/>
    </location>
</feature>
<evidence type="ECO:0000313" key="3">
    <source>
        <dbReference type="Proteomes" id="UP000322981"/>
    </source>
</evidence>
<gene>
    <name evidence="2" type="ORF">F2Q65_14135</name>
</gene>
<dbReference type="EMBL" id="VWXX01000026">
    <property type="protein sequence ID" value="KAA6183942.1"/>
    <property type="molecule type" value="Genomic_DNA"/>
</dbReference>
<dbReference type="PANTHER" id="PTHR12526:SF637">
    <property type="entry name" value="GLYCOSYLTRANSFERASE EPSF-RELATED"/>
    <property type="match status" value="1"/>
</dbReference>
<name>A0A5M8FRK7_9GAMM</name>
<dbReference type="GO" id="GO:1901135">
    <property type="term" value="P:carbohydrate derivative metabolic process"/>
    <property type="evidence" value="ECO:0007669"/>
    <property type="project" value="UniProtKB-ARBA"/>
</dbReference>
<dbReference type="PANTHER" id="PTHR12526">
    <property type="entry name" value="GLYCOSYLTRANSFERASE"/>
    <property type="match status" value="1"/>
</dbReference>
<proteinExistence type="predicted"/>
<dbReference type="OrthoDB" id="258796at2"/>
<dbReference type="Proteomes" id="UP000322981">
    <property type="component" value="Unassembled WGS sequence"/>
</dbReference>
<dbReference type="Gene3D" id="3.40.50.2000">
    <property type="entry name" value="Glycogen Phosphorylase B"/>
    <property type="match status" value="3"/>
</dbReference>
<dbReference type="SUPFAM" id="SSF53756">
    <property type="entry name" value="UDP-Glycosyltransferase/glycogen phosphorylase"/>
    <property type="match status" value="2"/>
</dbReference>
<protein>
    <submittedName>
        <fullName evidence="2">Glycosyltransferase family 4 protein</fullName>
    </submittedName>
</protein>
<comment type="caution">
    <text evidence="2">The sequence shown here is derived from an EMBL/GenBank/DDBJ whole genome shotgun (WGS) entry which is preliminary data.</text>
</comment>
<keyword evidence="2" id="KW-0808">Transferase</keyword>
<dbReference type="GO" id="GO:0016757">
    <property type="term" value="F:glycosyltransferase activity"/>
    <property type="evidence" value="ECO:0007669"/>
    <property type="project" value="InterPro"/>
</dbReference>
<accession>A0A5M8FRK7</accession>
<dbReference type="InterPro" id="IPR001296">
    <property type="entry name" value="Glyco_trans_1"/>
</dbReference>
<organism evidence="2 3">
    <name type="scientific">Thiohalocapsa marina</name>
    <dbReference type="NCBI Taxonomy" id="424902"/>
    <lineage>
        <taxon>Bacteria</taxon>
        <taxon>Pseudomonadati</taxon>
        <taxon>Pseudomonadota</taxon>
        <taxon>Gammaproteobacteria</taxon>
        <taxon>Chromatiales</taxon>
        <taxon>Chromatiaceae</taxon>
        <taxon>Thiohalocapsa</taxon>
    </lineage>
</organism>
<dbReference type="Pfam" id="PF00534">
    <property type="entry name" value="Glycos_transf_1"/>
    <property type="match status" value="1"/>
</dbReference>